<proteinExistence type="predicted"/>
<organism evidence="4 5">
    <name type="scientific">Paenibacillus xylanivorans</name>
    <dbReference type="NCBI Taxonomy" id="1705561"/>
    <lineage>
        <taxon>Bacteria</taxon>
        <taxon>Bacillati</taxon>
        <taxon>Bacillota</taxon>
        <taxon>Bacilli</taxon>
        <taxon>Bacillales</taxon>
        <taxon>Paenibacillaceae</taxon>
        <taxon>Paenibacillus</taxon>
    </lineage>
</organism>
<evidence type="ECO:0000313" key="5">
    <source>
        <dbReference type="Proteomes" id="UP000037688"/>
    </source>
</evidence>
<keyword evidence="3" id="KW-0949">S-adenosyl-L-methionine</keyword>
<evidence type="ECO:0000256" key="1">
    <source>
        <dbReference type="ARBA" id="ARBA00022603"/>
    </source>
</evidence>
<name>A0A0M9BMB1_9BACL</name>
<dbReference type="RefSeq" id="WP_053782152.1">
    <property type="nucleotide sequence ID" value="NZ_LITU01000065.1"/>
</dbReference>
<dbReference type="PANTHER" id="PTHR43464">
    <property type="entry name" value="METHYLTRANSFERASE"/>
    <property type="match status" value="1"/>
</dbReference>
<evidence type="ECO:0000313" key="4">
    <source>
        <dbReference type="EMBL" id="KOY15168.1"/>
    </source>
</evidence>
<gene>
    <name evidence="4" type="ORF">AMS66_18215</name>
</gene>
<dbReference type="PANTHER" id="PTHR43464:SF19">
    <property type="entry name" value="UBIQUINONE BIOSYNTHESIS O-METHYLTRANSFERASE, MITOCHONDRIAL"/>
    <property type="match status" value="1"/>
</dbReference>
<dbReference type="CDD" id="cd02440">
    <property type="entry name" value="AdoMet_MTases"/>
    <property type="match status" value="1"/>
</dbReference>
<dbReference type="AlphaFoldDB" id="A0A0M9BMB1"/>
<accession>A0A0M9BMB1</accession>
<sequence length="281" mass="31641">MSETIIRDLIKYMDVEDNAAIQYIQTEHRMKLGFFWGIQEGSRVLEIGCGQGDTTAVLAHLVGEHGYVHGVDIAPEDYGAPLTVGEAAAKLRKSPLGDRIRMDYHFDILSDQAQFAENEFDVIVLSHCSWYLKSFDELAQILSKVRSWGHQLCFAEWDARVTDVSQLSHWLSVLIQSQVECYKENSFSNVRTLFTPEDIQELVSAAGWSIKEEVSIHSPELQDGRWETEMTLEEAPVELKMLPIPDKVKTLLLSELKLLRAHHASGPGSPLGTYAIVAKKQ</sequence>
<comment type="caution">
    <text evidence="4">The sequence shown here is derived from an EMBL/GenBank/DDBJ whole genome shotgun (WGS) entry which is preliminary data.</text>
</comment>
<protein>
    <submittedName>
        <fullName evidence="4">SAM-dependent methyltransferase</fullName>
    </submittedName>
</protein>
<dbReference type="PATRIC" id="fig|1705561.3.peg.3754"/>
<dbReference type="InterPro" id="IPR029063">
    <property type="entry name" value="SAM-dependent_MTases_sf"/>
</dbReference>
<dbReference type="GO" id="GO:0032259">
    <property type="term" value="P:methylation"/>
    <property type="evidence" value="ECO:0007669"/>
    <property type="project" value="UniProtKB-KW"/>
</dbReference>
<dbReference type="Proteomes" id="UP000037688">
    <property type="component" value="Unassembled WGS sequence"/>
</dbReference>
<dbReference type="Pfam" id="PF13489">
    <property type="entry name" value="Methyltransf_23"/>
    <property type="match status" value="1"/>
</dbReference>
<dbReference type="OrthoDB" id="9777638at2"/>
<keyword evidence="2 4" id="KW-0808">Transferase</keyword>
<reference evidence="4 5" key="1">
    <citation type="submission" date="2015-08" db="EMBL/GenBank/DDBJ databases">
        <title>Draft genome sequence of cellulolytic and xylanolytic Paenibacillus sp. A59, isolated from a decaying forest soil from Patagonia, Argentina.</title>
        <authorList>
            <person name="Ghio S."/>
            <person name="Caceres A.M."/>
            <person name="Talia P."/>
            <person name="Grasso D."/>
            <person name="Campos E."/>
        </authorList>
    </citation>
    <scope>NUCLEOTIDE SEQUENCE [LARGE SCALE GENOMIC DNA]</scope>
    <source>
        <strain evidence="4 5">A59</strain>
    </source>
</reference>
<evidence type="ECO:0000256" key="2">
    <source>
        <dbReference type="ARBA" id="ARBA00022679"/>
    </source>
</evidence>
<dbReference type="SUPFAM" id="SSF53335">
    <property type="entry name" value="S-adenosyl-L-methionine-dependent methyltransferases"/>
    <property type="match status" value="1"/>
</dbReference>
<dbReference type="GO" id="GO:0010420">
    <property type="term" value="F:polyprenyldihydroxybenzoate methyltransferase activity"/>
    <property type="evidence" value="ECO:0007669"/>
    <property type="project" value="TreeGrafter"/>
</dbReference>
<dbReference type="Gene3D" id="3.40.50.150">
    <property type="entry name" value="Vaccinia Virus protein VP39"/>
    <property type="match status" value="1"/>
</dbReference>
<keyword evidence="1 4" id="KW-0489">Methyltransferase</keyword>
<keyword evidence="5" id="KW-1185">Reference proteome</keyword>
<evidence type="ECO:0000256" key="3">
    <source>
        <dbReference type="ARBA" id="ARBA00022691"/>
    </source>
</evidence>
<dbReference type="EMBL" id="LITU01000065">
    <property type="protein sequence ID" value="KOY15168.1"/>
    <property type="molecule type" value="Genomic_DNA"/>
</dbReference>